<dbReference type="Pfam" id="PF00467">
    <property type="entry name" value="KOW"/>
    <property type="match status" value="1"/>
</dbReference>
<keyword evidence="7" id="KW-1185">Reference proteome</keyword>
<feature type="compositionally biased region" description="Polar residues" evidence="3">
    <location>
        <begin position="405"/>
        <end position="429"/>
    </location>
</feature>
<feature type="region of interest" description="Disordered" evidence="3">
    <location>
        <begin position="485"/>
        <end position="565"/>
    </location>
</feature>
<evidence type="ECO:0000313" key="6">
    <source>
        <dbReference type="EMBL" id="GFH45712.1"/>
    </source>
</evidence>
<protein>
    <recommendedName>
        <fullName evidence="5">J domain-containing protein</fullName>
    </recommendedName>
</protein>
<sequence length="603" mass="67679">MKKGKILVTQALIVATSNAAFVPSSVNLGYKNVDRSPPSNWFGPQAKSKIQSKLNYSSGLPDTQDPCEILNLAPETVDVAAIKKAYRKMARLYHPDLRSLQDRQKANEDFAKINEAYEILTGKRKAPKDKNKAGPDNSSHGAGYGASASASYGASVAFDGQGKRKAYVPDSFQTDTDAFKAQDEAASRSTKTATATTACGGFSLGDQVFVKGGEYRGKTGTIISVYPNMVKLDLAFNMNCLVETRNIIQKSEYEHQQANQNTRAQSQTYKPRQNTSNHVHTNNGQRVQFHQQDYSTHRASTHPNSGFNNFNEHQHSSPPPPHQHHNAERVPYKQVNTRHQYEPNHVKNESKSSKHVSGAYSSARHVQFEASTASSKTEQFSATPPQEYVQVEMPSSYKQHHVQHEQPSSHYQQHTQFQSPSSHYQQQGQYKEPFSHPQQHVQYEQRPSHPQQHVQYEQPLSHSQQNAQFGTPSSQFEYEQQMNFQTPSSYPHQHTQSEQHSQMHTQFQSPPSHSQIYAQTDAPAPTKHVQSKPPSPERHVQVENSENDYSYSSQSDTHIPQRTEDVPENKPFLVVAGNEVKLGHLVEPMACLTGLFLLNGLLL</sequence>
<dbReference type="InterPro" id="IPR041988">
    <property type="entry name" value="Ribosomal_uL24_KOW"/>
</dbReference>
<feature type="compositionally biased region" description="Polar residues" evidence="3">
    <location>
        <begin position="448"/>
        <end position="469"/>
    </location>
</feature>
<evidence type="ECO:0000256" key="3">
    <source>
        <dbReference type="SAM" id="MobiDB-lite"/>
    </source>
</evidence>
<evidence type="ECO:0000259" key="5">
    <source>
        <dbReference type="PROSITE" id="PS50076"/>
    </source>
</evidence>
<keyword evidence="2" id="KW-0687">Ribonucleoprotein</keyword>
<dbReference type="CDD" id="cd06257">
    <property type="entry name" value="DnaJ"/>
    <property type="match status" value="1"/>
</dbReference>
<dbReference type="GO" id="GO:0005840">
    <property type="term" value="C:ribosome"/>
    <property type="evidence" value="ECO:0007669"/>
    <property type="project" value="UniProtKB-KW"/>
</dbReference>
<dbReference type="CDD" id="cd06089">
    <property type="entry name" value="KOW_RPL26"/>
    <property type="match status" value="1"/>
</dbReference>
<dbReference type="PRINTS" id="PR00625">
    <property type="entry name" value="JDOMAIN"/>
</dbReference>
<dbReference type="PANTHER" id="PTHR44240">
    <property type="entry name" value="DNAJ DOMAIN (PROKARYOTIC HEAT SHOCK PROTEIN)-RELATED"/>
    <property type="match status" value="1"/>
</dbReference>
<feature type="signal peptide" evidence="4">
    <location>
        <begin position="1"/>
        <end position="19"/>
    </location>
</feature>
<dbReference type="EMBL" id="BLLK01000022">
    <property type="protein sequence ID" value="GFH45712.1"/>
    <property type="molecule type" value="Genomic_DNA"/>
</dbReference>
<dbReference type="InterPro" id="IPR005824">
    <property type="entry name" value="KOW"/>
</dbReference>
<dbReference type="SUPFAM" id="SSF46565">
    <property type="entry name" value="Chaperone J-domain"/>
    <property type="match status" value="1"/>
</dbReference>
<feature type="region of interest" description="Disordered" evidence="3">
    <location>
        <begin position="395"/>
        <end position="469"/>
    </location>
</feature>
<accession>A0AAD3CGK0</accession>
<dbReference type="PROSITE" id="PS50076">
    <property type="entry name" value="DNAJ_2"/>
    <property type="match status" value="1"/>
</dbReference>
<keyword evidence="4" id="KW-0732">Signal</keyword>
<feature type="region of interest" description="Disordered" evidence="3">
    <location>
        <begin position="343"/>
        <end position="362"/>
    </location>
</feature>
<name>A0AAD3CGK0_9STRA</name>
<dbReference type="GO" id="GO:0003723">
    <property type="term" value="F:RNA binding"/>
    <property type="evidence" value="ECO:0007669"/>
    <property type="project" value="InterPro"/>
</dbReference>
<dbReference type="InterPro" id="IPR036869">
    <property type="entry name" value="J_dom_sf"/>
</dbReference>
<dbReference type="InterPro" id="IPR052276">
    <property type="entry name" value="Diphthamide-biosynth_chaperone"/>
</dbReference>
<feature type="compositionally biased region" description="Polar residues" evidence="3">
    <location>
        <begin position="485"/>
        <end position="518"/>
    </location>
</feature>
<comment type="caution">
    <text evidence="6">The sequence shown here is derived from an EMBL/GenBank/DDBJ whole genome shotgun (WGS) entry which is preliminary data.</text>
</comment>
<organism evidence="6 7">
    <name type="scientific">Chaetoceros tenuissimus</name>
    <dbReference type="NCBI Taxonomy" id="426638"/>
    <lineage>
        <taxon>Eukaryota</taxon>
        <taxon>Sar</taxon>
        <taxon>Stramenopiles</taxon>
        <taxon>Ochrophyta</taxon>
        <taxon>Bacillariophyta</taxon>
        <taxon>Coscinodiscophyceae</taxon>
        <taxon>Chaetocerotophycidae</taxon>
        <taxon>Chaetocerotales</taxon>
        <taxon>Chaetocerotaceae</taxon>
        <taxon>Chaetoceros</taxon>
    </lineage>
</organism>
<dbReference type="AlphaFoldDB" id="A0AAD3CGK0"/>
<dbReference type="SMART" id="SM00739">
    <property type="entry name" value="KOW"/>
    <property type="match status" value="1"/>
</dbReference>
<feature type="compositionally biased region" description="Polar residues" evidence="3">
    <location>
        <begin position="542"/>
        <end position="558"/>
    </location>
</feature>
<proteinExistence type="predicted"/>
<dbReference type="Gene3D" id="1.10.287.110">
    <property type="entry name" value="DnaJ domain"/>
    <property type="match status" value="1"/>
</dbReference>
<evidence type="ECO:0000256" key="4">
    <source>
        <dbReference type="SAM" id="SignalP"/>
    </source>
</evidence>
<gene>
    <name evidence="6" type="ORF">CTEN210_02186</name>
</gene>
<feature type="region of interest" description="Disordered" evidence="3">
    <location>
        <begin position="254"/>
        <end position="327"/>
    </location>
</feature>
<feature type="compositionally biased region" description="Basic and acidic residues" evidence="3">
    <location>
        <begin position="343"/>
        <end position="352"/>
    </location>
</feature>
<evidence type="ECO:0000256" key="1">
    <source>
        <dbReference type="ARBA" id="ARBA00022980"/>
    </source>
</evidence>
<dbReference type="InterPro" id="IPR001623">
    <property type="entry name" value="DnaJ_domain"/>
</dbReference>
<dbReference type="PANTHER" id="PTHR44240:SF10">
    <property type="entry name" value="J DOMAIN-CONTAINING PROTEIN"/>
    <property type="match status" value="1"/>
</dbReference>
<reference evidence="6 7" key="1">
    <citation type="journal article" date="2021" name="Sci. Rep.">
        <title>The genome of the diatom Chaetoceros tenuissimus carries an ancient integrated fragment of an extant virus.</title>
        <authorList>
            <person name="Hongo Y."/>
            <person name="Kimura K."/>
            <person name="Takaki Y."/>
            <person name="Yoshida Y."/>
            <person name="Baba S."/>
            <person name="Kobayashi G."/>
            <person name="Nagasaki K."/>
            <person name="Hano T."/>
            <person name="Tomaru Y."/>
        </authorList>
    </citation>
    <scope>NUCLEOTIDE SEQUENCE [LARGE SCALE GENOMIC DNA]</scope>
    <source>
        <strain evidence="6 7">NIES-3715</strain>
    </source>
</reference>
<evidence type="ECO:0000313" key="7">
    <source>
        <dbReference type="Proteomes" id="UP001054902"/>
    </source>
</evidence>
<keyword evidence="1" id="KW-0689">Ribosomal protein</keyword>
<feature type="domain" description="J" evidence="5">
    <location>
        <begin position="65"/>
        <end position="134"/>
    </location>
</feature>
<dbReference type="GO" id="GO:1990904">
    <property type="term" value="C:ribonucleoprotein complex"/>
    <property type="evidence" value="ECO:0007669"/>
    <property type="project" value="UniProtKB-KW"/>
</dbReference>
<feature type="region of interest" description="Disordered" evidence="3">
    <location>
        <begin position="122"/>
        <end position="144"/>
    </location>
</feature>
<dbReference type="Pfam" id="PF00226">
    <property type="entry name" value="DnaJ"/>
    <property type="match status" value="1"/>
</dbReference>
<dbReference type="SMART" id="SM00271">
    <property type="entry name" value="DnaJ"/>
    <property type="match status" value="1"/>
</dbReference>
<dbReference type="Proteomes" id="UP001054902">
    <property type="component" value="Unassembled WGS sequence"/>
</dbReference>
<feature type="compositionally biased region" description="Polar residues" evidence="3">
    <location>
        <begin position="256"/>
        <end position="311"/>
    </location>
</feature>
<evidence type="ECO:0000256" key="2">
    <source>
        <dbReference type="ARBA" id="ARBA00023274"/>
    </source>
</evidence>
<feature type="chain" id="PRO_5042226871" description="J domain-containing protein" evidence="4">
    <location>
        <begin position="20"/>
        <end position="603"/>
    </location>
</feature>